<dbReference type="AlphaFoldDB" id="W2RWN1"/>
<name>W2RWN1_CYPE1</name>
<organism evidence="5 6">
    <name type="scientific">Cyphellophora europaea (strain CBS 101466)</name>
    <name type="common">Phialophora europaea</name>
    <dbReference type="NCBI Taxonomy" id="1220924"/>
    <lineage>
        <taxon>Eukaryota</taxon>
        <taxon>Fungi</taxon>
        <taxon>Dikarya</taxon>
        <taxon>Ascomycota</taxon>
        <taxon>Pezizomycotina</taxon>
        <taxon>Eurotiomycetes</taxon>
        <taxon>Chaetothyriomycetidae</taxon>
        <taxon>Chaetothyriales</taxon>
        <taxon>Cyphellophoraceae</taxon>
        <taxon>Cyphellophora</taxon>
    </lineage>
</organism>
<feature type="region of interest" description="Disordered" evidence="3">
    <location>
        <begin position="140"/>
        <end position="163"/>
    </location>
</feature>
<feature type="region of interest" description="Disordered" evidence="3">
    <location>
        <begin position="309"/>
        <end position="351"/>
    </location>
</feature>
<accession>W2RWN1</accession>
<evidence type="ECO:0000256" key="2">
    <source>
        <dbReference type="ARBA" id="ARBA00023242"/>
    </source>
</evidence>
<dbReference type="GO" id="GO:0030892">
    <property type="term" value="C:mitotic cohesin complex"/>
    <property type="evidence" value="ECO:0007669"/>
    <property type="project" value="TreeGrafter"/>
</dbReference>
<evidence type="ECO:0000256" key="1">
    <source>
        <dbReference type="ARBA" id="ARBA00004123"/>
    </source>
</evidence>
<feature type="compositionally biased region" description="Low complexity" evidence="3">
    <location>
        <begin position="319"/>
        <end position="336"/>
    </location>
</feature>
<dbReference type="HOGENOM" id="CLU_025342_0_0_1"/>
<evidence type="ECO:0000256" key="3">
    <source>
        <dbReference type="SAM" id="MobiDB-lite"/>
    </source>
</evidence>
<evidence type="ECO:0000259" key="4">
    <source>
        <dbReference type="Pfam" id="PF04825"/>
    </source>
</evidence>
<dbReference type="Pfam" id="PF04825">
    <property type="entry name" value="Rad21_Rec8_N"/>
    <property type="match status" value="1"/>
</dbReference>
<dbReference type="EMBL" id="KB822720">
    <property type="protein sequence ID" value="ETN40109.1"/>
    <property type="molecule type" value="Genomic_DNA"/>
</dbReference>
<gene>
    <name evidence="5" type="ORF">HMPREF1541_04384</name>
</gene>
<dbReference type="RefSeq" id="XP_008716952.1">
    <property type="nucleotide sequence ID" value="XM_008718730.1"/>
</dbReference>
<dbReference type="PANTHER" id="PTHR12585">
    <property type="entry name" value="SCC1 / RAD21 FAMILY MEMBER"/>
    <property type="match status" value="1"/>
</dbReference>
<proteinExistence type="predicted"/>
<dbReference type="GO" id="GO:0005634">
    <property type="term" value="C:nucleus"/>
    <property type="evidence" value="ECO:0007669"/>
    <property type="project" value="UniProtKB-SubCell"/>
</dbReference>
<dbReference type="OrthoDB" id="5427633at2759"/>
<dbReference type="PANTHER" id="PTHR12585:SF70">
    <property type="entry name" value="RAD21_REC8 N TERMINAL DOMAIN PROTEIN (AFU_ORTHOLOGUE AFUA_6G02900)"/>
    <property type="match status" value="1"/>
</dbReference>
<feature type="compositionally biased region" description="Polar residues" evidence="3">
    <location>
        <begin position="309"/>
        <end position="318"/>
    </location>
</feature>
<sequence>MFYSYELLTSRKHGVATVWLVATLGSKSNLKKVTRKAILDVDIPKACDTITDPEAPLALRLQASLLYGVSRVHSQQCNYVLSDTQSFRDNLRGITQVMKELEIDPDAGRTRPDQLNIPEDPGFIPDLDLNFDLSAFDIPSDRSSSRASSVLSPHTPGSSRTSLDAIELEEEADMALDIPSLDTPSGYGGFTPNLRLGSSVGIGSITKATPRPPYEESPIIDDPEFEIAEDGSLVAVERPQTGAREHHTPAGRATSESVISARVRDEHAVGSTEQNGPRYNEYDDGMMVLGEDDESRLPPALPFPTAVLASTQQPEQIEQSIQHGSSPSQQPQGTSTETAEAPQRRARPLKRVQMDLRTELQNKDLGDWSNNYLDNMRDLTRAKNQTRSTAQAKRNAAFWVLGQGLGRVQTTFGEDRAPHPLAIFSGQALLDALLCPDALESPTGSKRSRSRSADREDERRVRTRVAEDEEIGRGADNGGQIMGFDDDDDGIIMQGDDFKLDSEIGRRAGSSISDVASILPWNRSTSRQGSAQPFGSAGFGISSSIGGPRSGMKIGFESLVGGIRSRLYSASPLVGKGRPLMDLDDLMEMARQGDMGGAEGLEELASFEQYGPAAAVDTQTAAQSQWMRVTLENEAQNFLDFVEAQLLKRRENGEPGDSVTLDELLPPMDNTGIVAAQALLHVLSLTTKGLLEVEQEEAFGAIVLNMVYVSANSDRGADGEVGHQPAGTTRTSDEGDEMEAEPDEL</sequence>
<feature type="region of interest" description="Disordered" evidence="3">
    <location>
        <begin position="439"/>
        <end position="466"/>
    </location>
</feature>
<comment type="subcellular location">
    <subcellularLocation>
        <location evidence="1">Nucleus</location>
    </subcellularLocation>
</comment>
<dbReference type="GO" id="GO:0003682">
    <property type="term" value="F:chromatin binding"/>
    <property type="evidence" value="ECO:0007669"/>
    <property type="project" value="TreeGrafter"/>
</dbReference>
<evidence type="ECO:0000313" key="5">
    <source>
        <dbReference type="EMBL" id="ETN40109.1"/>
    </source>
</evidence>
<keyword evidence="2" id="KW-0539">Nucleus</keyword>
<dbReference type="InterPro" id="IPR039781">
    <property type="entry name" value="Rad21/Rec8-like"/>
</dbReference>
<feature type="region of interest" description="Disordered" evidence="3">
    <location>
        <begin position="714"/>
        <end position="745"/>
    </location>
</feature>
<dbReference type="STRING" id="1220924.W2RWN1"/>
<dbReference type="Proteomes" id="UP000030752">
    <property type="component" value="Unassembled WGS sequence"/>
</dbReference>
<keyword evidence="6" id="KW-1185">Reference proteome</keyword>
<reference evidence="5 6" key="1">
    <citation type="submission" date="2013-03" db="EMBL/GenBank/DDBJ databases">
        <title>The Genome Sequence of Phialophora europaea CBS 101466.</title>
        <authorList>
            <consortium name="The Broad Institute Genomics Platform"/>
            <person name="Cuomo C."/>
            <person name="de Hoog S."/>
            <person name="Gorbushina A."/>
            <person name="Walker B."/>
            <person name="Young S.K."/>
            <person name="Zeng Q."/>
            <person name="Gargeya S."/>
            <person name="Fitzgerald M."/>
            <person name="Haas B."/>
            <person name="Abouelleil A."/>
            <person name="Allen A.W."/>
            <person name="Alvarado L."/>
            <person name="Arachchi H.M."/>
            <person name="Berlin A.M."/>
            <person name="Chapman S.B."/>
            <person name="Gainer-Dewar J."/>
            <person name="Goldberg J."/>
            <person name="Griggs A."/>
            <person name="Gujja S."/>
            <person name="Hansen M."/>
            <person name="Howarth C."/>
            <person name="Imamovic A."/>
            <person name="Ireland A."/>
            <person name="Larimer J."/>
            <person name="McCowan C."/>
            <person name="Murphy C."/>
            <person name="Pearson M."/>
            <person name="Poon T.W."/>
            <person name="Priest M."/>
            <person name="Roberts A."/>
            <person name="Saif S."/>
            <person name="Shea T."/>
            <person name="Sisk P."/>
            <person name="Sykes S."/>
            <person name="Wortman J."/>
            <person name="Nusbaum C."/>
            <person name="Birren B."/>
        </authorList>
    </citation>
    <scope>NUCLEOTIDE SEQUENCE [LARGE SCALE GENOMIC DNA]</scope>
    <source>
        <strain evidence="5 6">CBS 101466</strain>
    </source>
</reference>
<feature type="compositionally biased region" description="Basic and acidic residues" evidence="3">
    <location>
        <begin position="451"/>
        <end position="466"/>
    </location>
</feature>
<dbReference type="CDD" id="cd21789">
    <property type="entry name" value="Rad21_Rec8_M_SpRec8p-like"/>
    <property type="match status" value="1"/>
</dbReference>
<dbReference type="GeneID" id="19971723"/>
<dbReference type="InterPro" id="IPR006910">
    <property type="entry name" value="Rad21_Rec8_N"/>
</dbReference>
<dbReference type="InParanoid" id="W2RWN1"/>
<dbReference type="VEuPathDB" id="FungiDB:HMPREF1541_04384"/>
<dbReference type="GO" id="GO:0007064">
    <property type="term" value="P:mitotic sister chromatid cohesion"/>
    <property type="evidence" value="ECO:0007669"/>
    <property type="project" value="TreeGrafter"/>
</dbReference>
<feature type="domain" description="Rad21/Rec8-like protein N-terminal" evidence="4">
    <location>
        <begin position="1"/>
        <end position="110"/>
    </location>
</feature>
<evidence type="ECO:0000313" key="6">
    <source>
        <dbReference type="Proteomes" id="UP000030752"/>
    </source>
</evidence>
<feature type="compositionally biased region" description="Acidic residues" evidence="3">
    <location>
        <begin position="734"/>
        <end position="745"/>
    </location>
</feature>
<dbReference type="eggNOG" id="KOG1213">
    <property type="taxonomic scope" value="Eukaryota"/>
</dbReference>
<protein>
    <recommendedName>
        <fullName evidence="4">Rad21/Rec8-like protein N-terminal domain-containing protein</fullName>
    </recommendedName>
</protein>